<dbReference type="Proteomes" id="UP001597231">
    <property type="component" value="Unassembled WGS sequence"/>
</dbReference>
<dbReference type="InterPro" id="IPR001387">
    <property type="entry name" value="Cro/C1-type_HTH"/>
</dbReference>
<dbReference type="SMART" id="SM00530">
    <property type="entry name" value="HTH_XRE"/>
    <property type="match status" value="1"/>
</dbReference>
<protein>
    <submittedName>
        <fullName evidence="2">Helix-turn-helix domain-containing protein</fullName>
    </submittedName>
</protein>
<dbReference type="InterPro" id="IPR010982">
    <property type="entry name" value="Lambda_DNA-bd_dom_sf"/>
</dbReference>
<name>A0ABW3U1J4_9BACL</name>
<evidence type="ECO:0000313" key="2">
    <source>
        <dbReference type="EMBL" id="MFD1206683.1"/>
    </source>
</evidence>
<comment type="caution">
    <text evidence="2">The sequence shown here is derived from an EMBL/GenBank/DDBJ whole genome shotgun (WGS) entry which is preliminary data.</text>
</comment>
<accession>A0ABW3U1J4</accession>
<dbReference type="CDD" id="cd00093">
    <property type="entry name" value="HTH_XRE"/>
    <property type="match status" value="1"/>
</dbReference>
<dbReference type="SUPFAM" id="SSF47413">
    <property type="entry name" value="lambda repressor-like DNA-binding domains"/>
    <property type="match status" value="1"/>
</dbReference>
<evidence type="ECO:0000313" key="3">
    <source>
        <dbReference type="Proteomes" id="UP001597231"/>
    </source>
</evidence>
<feature type="domain" description="HTH cro/C1-type" evidence="1">
    <location>
        <begin position="8"/>
        <end position="62"/>
    </location>
</feature>
<dbReference type="Gene3D" id="1.10.260.40">
    <property type="entry name" value="lambda repressor-like DNA-binding domains"/>
    <property type="match status" value="1"/>
</dbReference>
<gene>
    <name evidence="2" type="ORF">ACFQ38_16420</name>
</gene>
<dbReference type="EMBL" id="JBHTLT010000127">
    <property type="protein sequence ID" value="MFD1206683.1"/>
    <property type="molecule type" value="Genomic_DNA"/>
</dbReference>
<reference evidence="3" key="1">
    <citation type="journal article" date="2019" name="Int. J. Syst. Evol. Microbiol.">
        <title>The Global Catalogue of Microorganisms (GCM) 10K type strain sequencing project: providing services to taxonomists for standard genome sequencing and annotation.</title>
        <authorList>
            <consortium name="The Broad Institute Genomics Platform"/>
            <consortium name="The Broad Institute Genome Sequencing Center for Infectious Disease"/>
            <person name="Wu L."/>
            <person name="Ma J."/>
        </authorList>
    </citation>
    <scope>NUCLEOTIDE SEQUENCE [LARGE SCALE GENOMIC DNA]</scope>
    <source>
        <strain evidence="3">CCUG 53915</strain>
    </source>
</reference>
<sequence length="83" mass="9475">MKPVHLKIEEIRTRKGVTKTHIAKECGKTVAWYHGISIGRRIPNVESLQAIANALEVDIKDFFENQLSDTLSEDEIESEKRVI</sequence>
<organism evidence="2 3">
    <name type="scientific">Sporosarcina contaminans</name>
    <dbReference type="NCBI Taxonomy" id="633403"/>
    <lineage>
        <taxon>Bacteria</taxon>
        <taxon>Bacillati</taxon>
        <taxon>Bacillota</taxon>
        <taxon>Bacilli</taxon>
        <taxon>Bacillales</taxon>
        <taxon>Caryophanaceae</taxon>
        <taxon>Sporosarcina</taxon>
    </lineage>
</organism>
<dbReference type="PROSITE" id="PS50943">
    <property type="entry name" value="HTH_CROC1"/>
    <property type="match status" value="1"/>
</dbReference>
<dbReference type="Pfam" id="PF01381">
    <property type="entry name" value="HTH_3"/>
    <property type="match status" value="1"/>
</dbReference>
<evidence type="ECO:0000259" key="1">
    <source>
        <dbReference type="PROSITE" id="PS50943"/>
    </source>
</evidence>
<dbReference type="RefSeq" id="WP_381482298.1">
    <property type="nucleotide sequence ID" value="NZ_JBHTLT010000127.1"/>
</dbReference>
<keyword evidence="3" id="KW-1185">Reference proteome</keyword>
<proteinExistence type="predicted"/>